<dbReference type="CDD" id="cd10747">
    <property type="entry name" value="DnaJ_C"/>
    <property type="match status" value="1"/>
</dbReference>
<gene>
    <name evidence="3" type="ORF">C6P46_004194</name>
</gene>
<dbReference type="FunFam" id="2.60.260.20:FF:000015">
    <property type="entry name" value="Heat shock protein 40"/>
    <property type="match status" value="1"/>
</dbReference>
<dbReference type="GO" id="GO:0005829">
    <property type="term" value="C:cytosol"/>
    <property type="evidence" value="ECO:0007669"/>
    <property type="project" value="TreeGrafter"/>
</dbReference>
<dbReference type="PANTHER" id="PTHR24078">
    <property type="entry name" value="DNAJ HOMOLOG SUBFAMILY C MEMBER"/>
    <property type="match status" value="1"/>
</dbReference>
<dbReference type="InterPro" id="IPR008971">
    <property type="entry name" value="HSP40/DnaJ_pept-bd"/>
</dbReference>
<dbReference type="PRINTS" id="PR00625">
    <property type="entry name" value="JDOMAIN"/>
</dbReference>
<evidence type="ECO:0000256" key="1">
    <source>
        <dbReference type="ARBA" id="ARBA00023186"/>
    </source>
</evidence>
<dbReference type="PROSITE" id="PS00636">
    <property type="entry name" value="DNAJ_1"/>
    <property type="match status" value="1"/>
</dbReference>
<dbReference type="SUPFAM" id="SSF46565">
    <property type="entry name" value="Chaperone J-domain"/>
    <property type="match status" value="1"/>
</dbReference>
<dbReference type="InterPro" id="IPR018253">
    <property type="entry name" value="DnaJ_domain_CS"/>
</dbReference>
<name>A0A9P6W199_RHOMI</name>
<dbReference type="InterPro" id="IPR002939">
    <property type="entry name" value="DnaJ_C"/>
</dbReference>
<dbReference type="EMBL" id="PUHQ01000039">
    <property type="protein sequence ID" value="KAG0660921.1"/>
    <property type="molecule type" value="Genomic_DNA"/>
</dbReference>
<dbReference type="OrthoDB" id="10250354at2759"/>
<dbReference type="InterPro" id="IPR001623">
    <property type="entry name" value="DnaJ_domain"/>
</dbReference>
<keyword evidence="1" id="KW-0143">Chaperone</keyword>
<dbReference type="GO" id="GO:0051087">
    <property type="term" value="F:protein-folding chaperone binding"/>
    <property type="evidence" value="ECO:0007669"/>
    <property type="project" value="TreeGrafter"/>
</dbReference>
<evidence type="ECO:0000313" key="4">
    <source>
        <dbReference type="Proteomes" id="UP000777482"/>
    </source>
</evidence>
<accession>A0A9P6W199</accession>
<dbReference type="PROSITE" id="PS50076">
    <property type="entry name" value="DNAJ_2"/>
    <property type="match status" value="1"/>
</dbReference>
<dbReference type="Pfam" id="PF00226">
    <property type="entry name" value="DnaJ"/>
    <property type="match status" value="1"/>
</dbReference>
<dbReference type="GO" id="GO:0051082">
    <property type="term" value="F:unfolded protein binding"/>
    <property type="evidence" value="ECO:0007669"/>
    <property type="project" value="InterPro"/>
</dbReference>
<dbReference type="InterPro" id="IPR036869">
    <property type="entry name" value="J_dom_sf"/>
</dbReference>
<feature type="domain" description="J" evidence="2">
    <location>
        <begin position="4"/>
        <end position="69"/>
    </location>
</feature>
<organism evidence="3 4">
    <name type="scientific">Rhodotorula mucilaginosa</name>
    <name type="common">Yeast</name>
    <name type="synonym">Rhodotorula rubra</name>
    <dbReference type="NCBI Taxonomy" id="5537"/>
    <lineage>
        <taxon>Eukaryota</taxon>
        <taxon>Fungi</taxon>
        <taxon>Dikarya</taxon>
        <taxon>Basidiomycota</taxon>
        <taxon>Pucciniomycotina</taxon>
        <taxon>Microbotryomycetes</taxon>
        <taxon>Sporidiobolales</taxon>
        <taxon>Sporidiobolaceae</taxon>
        <taxon>Rhodotorula</taxon>
    </lineage>
</organism>
<keyword evidence="4" id="KW-1185">Reference proteome</keyword>
<dbReference type="Gene3D" id="2.60.260.20">
    <property type="entry name" value="Urease metallochaperone UreE, N-terminal domain"/>
    <property type="match status" value="2"/>
</dbReference>
<evidence type="ECO:0000259" key="2">
    <source>
        <dbReference type="PROSITE" id="PS50076"/>
    </source>
</evidence>
<reference evidence="3 4" key="1">
    <citation type="submission" date="2020-11" db="EMBL/GenBank/DDBJ databases">
        <title>Kefir isolates.</title>
        <authorList>
            <person name="Marcisauskas S."/>
            <person name="Kim Y."/>
            <person name="Blasche S."/>
        </authorList>
    </citation>
    <scope>NUCLEOTIDE SEQUENCE [LARGE SCALE GENOMIC DNA]</scope>
    <source>
        <strain evidence="3 4">KR</strain>
    </source>
</reference>
<dbReference type="CDD" id="cd06257">
    <property type="entry name" value="DnaJ"/>
    <property type="match status" value="1"/>
</dbReference>
<proteinExistence type="predicted"/>
<dbReference type="Gene3D" id="1.10.287.110">
    <property type="entry name" value="DnaJ domain"/>
    <property type="match status" value="1"/>
</dbReference>
<dbReference type="GO" id="GO:0006413">
    <property type="term" value="P:translational initiation"/>
    <property type="evidence" value="ECO:0007669"/>
    <property type="project" value="TreeGrafter"/>
</dbReference>
<dbReference type="GO" id="GO:0006457">
    <property type="term" value="P:protein folding"/>
    <property type="evidence" value="ECO:0007669"/>
    <property type="project" value="InterPro"/>
</dbReference>
<dbReference type="SUPFAM" id="SSF49493">
    <property type="entry name" value="HSP40/DnaJ peptide-binding domain"/>
    <property type="match status" value="2"/>
</dbReference>
<dbReference type="PANTHER" id="PTHR24078:SF553">
    <property type="entry name" value="DNAJ HOMOLOG SUBFAMILY B MEMBER 5"/>
    <property type="match status" value="1"/>
</dbReference>
<dbReference type="Proteomes" id="UP000777482">
    <property type="component" value="Unassembled WGS sequence"/>
</dbReference>
<dbReference type="AlphaFoldDB" id="A0A9P6W199"/>
<dbReference type="InterPro" id="IPR051339">
    <property type="entry name" value="DnaJ_subfamily_B"/>
</dbReference>
<evidence type="ECO:0000313" key="3">
    <source>
        <dbReference type="EMBL" id="KAG0660921.1"/>
    </source>
</evidence>
<sequence length="399" mass="40713">MGADFYQRLGVSRDADDDAIKRAYKKLALKHHPDRNKGSEEASKKFKEVSEAYEVLSDKDKRAIYDQFGEEGLKGGFAPGGANGAGMGGGFNPFAGGGGGGGFPGGATFSFSGMPGGGGGRGGGGFTPSDPNDIFAQLFGSLGGGGGGGGFASAGGPRGGRAKAGGNPFAGMGGMGGMGGGGGGGFPGGFGMDIDSDEDHHFGGGGAAKPPPPPEIVKPLPVALEDLYKGTTKKLRVTKKRMNGQEEANTLEVAIKPGWKAGTKIRFAKAGNEMPGGSQDIVFLLEEKPHATFKRDGDDLVYHFKVPLVDALSGPPGGGSVAKSLTHLDGRTINFNVPYPRGGGNPLKPGQEIRIAGEGMPITRKTATKPKGDLVVKLDIIFPDRISAAQAEGIRKVLG</sequence>
<protein>
    <recommendedName>
        <fullName evidence="2">J domain-containing protein</fullName>
    </recommendedName>
</protein>
<comment type="caution">
    <text evidence="3">The sequence shown here is derived from an EMBL/GenBank/DDBJ whole genome shotgun (WGS) entry which is preliminary data.</text>
</comment>
<dbReference type="SMART" id="SM00271">
    <property type="entry name" value="DnaJ"/>
    <property type="match status" value="1"/>
</dbReference>
<dbReference type="Pfam" id="PF01556">
    <property type="entry name" value="DnaJ_C"/>
    <property type="match status" value="1"/>
</dbReference>